<comment type="caution">
    <text evidence="1">The sequence shown here is derived from an EMBL/GenBank/DDBJ whole genome shotgun (WGS) entry which is preliminary data.</text>
</comment>
<proteinExistence type="predicted"/>
<name>A0A1F6GPJ5_9PROT</name>
<protein>
    <submittedName>
        <fullName evidence="1">Uncharacterized protein</fullName>
    </submittedName>
</protein>
<dbReference type="AlphaFoldDB" id="A0A1F6GPJ5"/>
<accession>A0A1F6GPJ5</accession>
<reference evidence="1 2" key="1">
    <citation type="journal article" date="2016" name="Nat. Commun.">
        <title>Thousands of microbial genomes shed light on interconnected biogeochemical processes in an aquifer system.</title>
        <authorList>
            <person name="Anantharaman K."/>
            <person name="Brown C.T."/>
            <person name="Hug L.A."/>
            <person name="Sharon I."/>
            <person name="Castelle C.J."/>
            <person name="Probst A.J."/>
            <person name="Thomas B.C."/>
            <person name="Singh A."/>
            <person name="Wilkins M.J."/>
            <person name="Karaoz U."/>
            <person name="Brodie E.L."/>
            <person name="Williams K.H."/>
            <person name="Hubbard S.S."/>
            <person name="Banfield J.F."/>
        </authorList>
    </citation>
    <scope>NUCLEOTIDE SEQUENCE [LARGE SCALE GENOMIC DNA]</scope>
</reference>
<evidence type="ECO:0000313" key="2">
    <source>
        <dbReference type="Proteomes" id="UP000177583"/>
    </source>
</evidence>
<dbReference type="EMBL" id="MFNF01000050">
    <property type="protein sequence ID" value="OGH00097.1"/>
    <property type="molecule type" value="Genomic_DNA"/>
</dbReference>
<organism evidence="1 2">
    <name type="scientific">Candidatus Lambdaproteobacteria bacterium RIFOXYD2_FULL_56_26</name>
    <dbReference type="NCBI Taxonomy" id="1817773"/>
    <lineage>
        <taxon>Bacteria</taxon>
        <taxon>Pseudomonadati</taxon>
        <taxon>Pseudomonadota</taxon>
        <taxon>Candidatus Lambdaproteobacteria</taxon>
    </lineage>
</organism>
<evidence type="ECO:0000313" key="1">
    <source>
        <dbReference type="EMBL" id="OGH00097.1"/>
    </source>
</evidence>
<dbReference type="Proteomes" id="UP000177583">
    <property type="component" value="Unassembled WGS sequence"/>
</dbReference>
<gene>
    <name evidence="1" type="ORF">A2557_04425</name>
</gene>
<sequence length="83" mass="8911">MEAPKIRLSCDFYSVVIGHPIHEEHMGKDSEMLTAGKVAAALDVKPGAIKKAIEELKLEPSLVKGGCSYYDAAAVKKIKAALK</sequence>